<dbReference type="InterPro" id="IPR006652">
    <property type="entry name" value="Kelch_1"/>
</dbReference>
<feature type="domain" description="BTB" evidence="3">
    <location>
        <begin position="24"/>
        <end position="91"/>
    </location>
</feature>
<dbReference type="GeneTree" id="ENSGT00940000155161"/>
<reference evidence="4" key="4">
    <citation type="submission" date="2025-09" db="UniProtKB">
        <authorList>
            <consortium name="Ensembl"/>
        </authorList>
    </citation>
    <scope>IDENTIFICATION</scope>
</reference>
<dbReference type="Gene3D" id="2.120.10.80">
    <property type="entry name" value="Kelch-type beta propeller"/>
    <property type="match status" value="1"/>
</dbReference>
<evidence type="ECO:0000256" key="1">
    <source>
        <dbReference type="ARBA" id="ARBA00022441"/>
    </source>
</evidence>
<dbReference type="FunFam" id="1.25.40.420:FF:000001">
    <property type="entry name" value="Kelch-like family member 12"/>
    <property type="match status" value="1"/>
</dbReference>
<evidence type="ECO:0000259" key="3">
    <source>
        <dbReference type="PROSITE" id="PS50097"/>
    </source>
</evidence>
<organism evidence="4 5">
    <name type="scientific">Ciona intestinalis</name>
    <name type="common">Transparent sea squirt</name>
    <name type="synonym">Ascidia intestinalis</name>
    <dbReference type="NCBI Taxonomy" id="7719"/>
    <lineage>
        <taxon>Eukaryota</taxon>
        <taxon>Metazoa</taxon>
        <taxon>Chordata</taxon>
        <taxon>Tunicata</taxon>
        <taxon>Ascidiacea</taxon>
        <taxon>Phlebobranchia</taxon>
        <taxon>Cionidae</taxon>
        <taxon>Ciona</taxon>
    </lineage>
</organism>
<evidence type="ECO:0000256" key="2">
    <source>
        <dbReference type="ARBA" id="ARBA00022737"/>
    </source>
</evidence>
<dbReference type="PANTHER" id="PTHR45632:SF3">
    <property type="entry name" value="KELCH-LIKE PROTEIN 32"/>
    <property type="match status" value="1"/>
</dbReference>
<dbReference type="InterPro" id="IPR011705">
    <property type="entry name" value="BACK"/>
</dbReference>
<dbReference type="InterPro" id="IPR011333">
    <property type="entry name" value="SKP1/BTB/POZ_sf"/>
</dbReference>
<dbReference type="SMART" id="SM00225">
    <property type="entry name" value="BTB"/>
    <property type="match status" value="1"/>
</dbReference>
<dbReference type="SUPFAM" id="SSF117281">
    <property type="entry name" value="Kelch motif"/>
    <property type="match status" value="1"/>
</dbReference>
<proteinExistence type="predicted"/>
<dbReference type="Pfam" id="PF07707">
    <property type="entry name" value="BACK"/>
    <property type="match status" value="1"/>
</dbReference>
<dbReference type="HOGENOM" id="CLU_004253_14_3_1"/>
<evidence type="ECO:0000313" key="5">
    <source>
        <dbReference type="Proteomes" id="UP000008144"/>
    </source>
</evidence>
<dbReference type="Pfam" id="PF24681">
    <property type="entry name" value="Kelch_KLHDC2_KLHL20_DRC7"/>
    <property type="match status" value="1"/>
</dbReference>
<protein>
    <recommendedName>
        <fullName evidence="3">BTB domain-containing protein</fullName>
    </recommendedName>
</protein>
<dbReference type="SMART" id="SM00875">
    <property type="entry name" value="BACK"/>
    <property type="match status" value="1"/>
</dbReference>
<dbReference type="InterPro" id="IPR015915">
    <property type="entry name" value="Kelch-typ_b-propeller"/>
</dbReference>
<sequence>YSDPSLPSKMMKHFNDLRHHKKFVDVIVTSPSKKIRLDCHSLVLSSGSNFFEPILSLGGDAECEFEVTEVKEGVLEALVSFIYTGKVGVNNHNVSKLMQGSDRMQLSEIIEGCAEYLETTTNAHNCVQHRSIAIDYKCNKLKETAMSCIAEHFSQVSRSTDFLLLSVGGLIEVMTSNDLHLDAPLCEGEMSVFNAIRRWISHDEENRKTHVDEVMSVVRFPLMNQQKLIDHVISDLLVMESDALCGLVTRVISQKPFHAFDEPVYMRGNEYIITLGGSSPVSDITSEERGYTAVAYNQHVTVYDATHDRFHELTTLPETRALHCAVACDQYVFVVGGFDSYSCIVNNVHCFDLASGIWEDMPHLKIKRACFSLHVVSGFLYAVGGLTPNGYTSSVERLDRSRKTWELAAALPSTRYRHAGCVYKGEVLVTGGCEKLDSVLSYNPKVNEWKKCKPMNVGRDSHVMAVANDKAFVI</sequence>
<dbReference type="EMBL" id="EAAA01000310">
    <property type="status" value="NOT_ANNOTATED_CDS"/>
    <property type="molecule type" value="Genomic_DNA"/>
</dbReference>
<dbReference type="Gene3D" id="3.30.710.10">
    <property type="entry name" value="Potassium Channel Kv1.1, Chain A"/>
    <property type="match status" value="1"/>
</dbReference>
<evidence type="ECO:0000313" key="4">
    <source>
        <dbReference type="Ensembl" id="ENSCINP00000023494.2"/>
    </source>
</evidence>
<dbReference type="PROSITE" id="PS50097">
    <property type="entry name" value="BTB"/>
    <property type="match status" value="1"/>
</dbReference>
<keyword evidence="5" id="KW-1185">Reference proteome</keyword>
<keyword evidence="1" id="KW-0880">Kelch repeat</keyword>
<dbReference type="Proteomes" id="UP000008144">
    <property type="component" value="Chromosome 1"/>
</dbReference>
<dbReference type="PANTHER" id="PTHR45632">
    <property type="entry name" value="LD33804P"/>
    <property type="match status" value="1"/>
</dbReference>
<reference evidence="4" key="2">
    <citation type="journal article" date="2008" name="Genome Biol.">
        <title>Improved genome assembly and evidence-based global gene model set for the chordate Ciona intestinalis: new insight into intron and operon populations.</title>
        <authorList>
            <person name="Satou Y."/>
            <person name="Mineta K."/>
            <person name="Ogasawara M."/>
            <person name="Sasakura Y."/>
            <person name="Shoguchi E."/>
            <person name="Ueno K."/>
            <person name="Yamada L."/>
            <person name="Matsumoto J."/>
            <person name="Wasserscheid J."/>
            <person name="Dewar K."/>
            <person name="Wiley G.B."/>
            <person name="Macmil S.L."/>
            <person name="Roe B.A."/>
            <person name="Zeller R.W."/>
            <person name="Hastings K.E."/>
            <person name="Lemaire P."/>
            <person name="Lindquist E."/>
            <person name="Endo T."/>
            <person name="Hotta K."/>
            <person name="Inaba K."/>
        </authorList>
    </citation>
    <scope>NUCLEOTIDE SEQUENCE [LARGE SCALE GENOMIC DNA]</scope>
    <source>
        <strain evidence="4">wild type</strain>
    </source>
</reference>
<accession>F6WS76</accession>
<dbReference type="AlphaFoldDB" id="F6WS76"/>
<reference evidence="5" key="1">
    <citation type="journal article" date="2002" name="Science">
        <title>The draft genome of Ciona intestinalis: insights into chordate and vertebrate origins.</title>
        <authorList>
            <person name="Dehal P."/>
            <person name="Satou Y."/>
            <person name="Campbell R.K."/>
            <person name="Chapman J."/>
            <person name="Degnan B."/>
            <person name="De Tomaso A."/>
            <person name="Davidson B."/>
            <person name="Di Gregorio A."/>
            <person name="Gelpke M."/>
            <person name="Goodstein D.M."/>
            <person name="Harafuji N."/>
            <person name="Hastings K.E."/>
            <person name="Ho I."/>
            <person name="Hotta K."/>
            <person name="Huang W."/>
            <person name="Kawashima T."/>
            <person name="Lemaire P."/>
            <person name="Martinez D."/>
            <person name="Meinertzhagen I.A."/>
            <person name="Necula S."/>
            <person name="Nonaka M."/>
            <person name="Putnam N."/>
            <person name="Rash S."/>
            <person name="Saiga H."/>
            <person name="Satake M."/>
            <person name="Terry A."/>
            <person name="Yamada L."/>
            <person name="Wang H.G."/>
            <person name="Awazu S."/>
            <person name="Azumi K."/>
            <person name="Boore J."/>
            <person name="Branno M."/>
            <person name="Chin-Bow S."/>
            <person name="DeSantis R."/>
            <person name="Doyle S."/>
            <person name="Francino P."/>
            <person name="Keys D.N."/>
            <person name="Haga S."/>
            <person name="Hayashi H."/>
            <person name="Hino K."/>
            <person name="Imai K.S."/>
            <person name="Inaba K."/>
            <person name="Kano S."/>
            <person name="Kobayashi K."/>
            <person name="Kobayashi M."/>
            <person name="Lee B.I."/>
            <person name="Makabe K.W."/>
            <person name="Manohar C."/>
            <person name="Matassi G."/>
            <person name="Medina M."/>
            <person name="Mochizuki Y."/>
            <person name="Mount S."/>
            <person name="Morishita T."/>
            <person name="Miura S."/>
            <person name="Nakayama A."/>
            <person name="Nishizaka S."/>
            <person name="Nomoto H."/>
            <person name="Ohta F."/>
            <person name="Oishi K."/>
            <person name="Rigoutsos I."/>
            <person name="Sano M."/>
            <person name="Sasaki A."/>
            <person name="Sasakura Y."/>
            <person name="Shoguchi E."/>
            <person name="Shin-i T."/>
            <person name="Spagnuolo A."/>
            <person name="Stainier D."/>
            <person name="Suzuki M.M."/>
            <person name="Tassy O."/>
            <person name="Takatori N."/>
            <person name="Tokuoka M."/>
            <person name="Yagi K."/>
            <person name="Yoshizaki F."/>
            <person name="Wada S."/>
            <person name="Zhang C."/>
            <person name="Hyatt P.D."/>
            <person name="Larimer F."/>
            <person name="Detter C."/>
            <person name="Doggett N."/>
            <person name="Glavina T."/>
            <person name="Hawkins T."/>
            <person name="Richardson P."/>
            <person name="Lucas S."/>
            <person name="Kohara Y."/>
            <person name="Levine M."/>
            <person name="Satoh N."/>
            <person name="Rokhsar D.S."/>
        </authorList>
    </citation>
    <scope>NUCLEOTIDE SEQUENCE [LARGE SCALE GENOMIC DNA]</scope>
</reference>
<dbReference type="SMART" id="SM00612">
    <property type="entry name" value="Kelch"/>
    <property type="match status" value="4"/>
</dbReference>
<name>F6WS76_CIOIN</name>
<reference evidence="4" key="3">
    <citation type="submission" date="2025-08" db="UniProtKB">
        <authorList>
            <consortium name="Ensembl"/>
        </authorList>
    </citation>
    <scope>IDENTIFICATION</scope>
</reference>
<dbReference type="InterPro" id="IPR000210">
    <property type="entry name" value="BTB/POZ_dom"/>
</dbReference>
<dbReference type="SUPFAM" id="SSF54695">
    <property type="entry name" value="POZ domain"/>
    <property type="match status" value="1"/>
</dbReference>
<dbReference type="Pfam" id="PF00651">
    <property type="entry name" value="BTB"/>
    <property type="match status" value="1"/>
</dbReference>
<dbReference type="Ensembl" id="ENSCINT00000023740.2">
    <property type="protein sequence ID" value="ENSCINP00000023494.2"/>
    <property type="gene ID" value="ENSCING00000012636.2"/>
</dbReference>
<keyword evidence="2" id="KW-0677">Repeat</keyword>
<dbReference type="Gene3D" id="1.25.40.420">
    <property type="match status" value="1"/>
</dbReference>